<dbReference type="EMBL" id="KQ964521">
    <property type="protein sequence ID" value="KXN69840.1"/>
    <property type="molecule type" value="Genomic_DNA"/>
</dbReference>
<evidence type="ECO:0000313" key="1">
    <source>
        <dbReference type="EMBL" id="KXN69840.1"/>
    </source>
</evidence>
<dbReference type="Proteomes" id="UP000070444">
    <property type="component" value="Unassembled WGS sequence"/>
</dbReference>
<sequence length="265" mass="30095">MLKFSPEVDEALVDFMKLVISEVKKEKGIDVTHHIENVAARYSRGGSTIPLSTPSSSSTTVDDASDVVSEDTFVNKSDNTSENNKVVSCEFTYSVKYKDRKTGHVFQKGDKCGKDSVPGLLYCKSHKGSKQALAPVVEVIEVKKELQGYKLLSSLEKEPDTKFTLQEYYTNPERELTHLYEKVYVDSTNTVVMENPDTSSDNKWILVCKSIINDQGKRVIKRFSETVLNELHKQRVHRHYNYIIEDNLFRQVVSDYAAYTTLSNS</sequence>
<name>A0A137P484_CONC2</name>
<evidence type="ECO:0000313" key="2">
    <source>
        <dbReference type="Proteomes" id="UP000070444"/>
    </source>
</evidence>
<accession>A0A137P484</accession>
<keyword evidence="2" id="KW-1185">Reference proteome</keyword>
<protein>
    <submittedName>
        <fullName evidence="1">Uncharacterized protein</fullName>
    </submittedName>
</protein>
<proteinExistence type="predicted"/>
<reference evidence="1 2" key="1">
    <citation type="journal article" date="2015" name="Genome Biol. Evol.">
        <title>Phylogenomic analyses indicate that early fungi evolved digesting cell walls of algal ancestors of land plants.</title>
        <authorList>
            <person name="Chang Y."/>
            <person name="Wang S."/>
            <person name="Sekimoto S."/>
            <person name="Aerts A.L."/>
            <person name="Choi C."/>
            <person name="Clum A."/>
            <person name="LaButti K.M."/>
            <person name="Lindquist E.A."/>
            <person name="Yee Ngan C."/>
            <person name="Ohm R.A."/>
            <person name="Salamov A.A."/>
            <person name="Grigoriev I.V."/>
            <person name="Spatafora J.W."/>
            <person name="Berbee M.L."/>
        </authorList>
    </citation>
    <scope>NUCLEOTIDE SEQUENCE [LARGE SCALE GENOMIC DNA]</scope>
    <source>
        <strain evidence="1 2">NRRL 28638</strain>
    </source>
</reference>
<gene>
    <name evidence="1" type="ORF">CONCODRAFT_79105</name>
</gene>
<dbReference type="AlphaFoldDB" id="A0A137P484"/>
<organism evidence="1 2">
    <name type="scientific">Conidiobolus coronatus (strain ATCC 28846 / CBS 209.66 / NRRL 28638)</name>
    <name type="common">Delacroixia coronata</name>
    <dbReference type="NCBI Taxonomy" id="796925"/>
    <lineage>
        <taxon>Eukaryota</taxon>
        <taxon>Fungi</taxon>
        <taxon>Fungi incertae sedis</taxon>
        <taxon>Zoopagomycota</taxon>
        <taxon>Entomophthoromycotina</taxon>
        <taxon>Entomophthoromycetes</taxon>
        <taxon>Entomophthorales</taxon>
        <taxon>Ancylistaceae</taxon>
        <taxon>Conidiobolus</taxon>
    </lineage>
</organism>